<sequence length="162" mass="17989">MENIDLTQLESHDYDLAVRDEAGADANTLLSRYHELFTGEEVDDELLSKFEKLLVALLRSDTENSAMLTELGFGGIYASDLQAILQQAIVPPDDIQDEAMVLRGKFEELAERYAEHLSALETHGPVGEPLPNPEETNKYKMRLAVFVIASLLTAIPEDPDDA</sequence>
<organism evidence="1">
    <name type="scientific">Salmonella muenchen</name>
    <dbReference type="NCBI Taxonomy" id="596"/>
    <lineage>
        <taxon>Bacteria</taxon>
        <taxon>Pseudomonadati</taxon>
        <taxon>Pseudomonadota</taxon>
        <taxon>Gammaproteobacteria</taxon>
        <taxon>Enterobacterales</taxon>
        <taxon>Enterobacteriaceae</taxon>
        <taxon>Salmonella</taxon>
    </lineage>
</organism>
<dbReference type="AlphaFoldDB" id="A0A5U8XK54"/>
<gene>
    <name evidence="1" type="ORF">DTU56_09225</name>
</gene>
<reference evidence="1" key="1">
    <citation type="submission" date="2018-07" db="EMBL/GenBank/DDBJ databases">
        <authorList>
            <person name="Ashton P.M."/>
            <person name="Dallman T."/>
            <person name="Nair S."/>
            <person name="De Pinna E."/>
            <person name="Peters T."/>
            <person name="Grant K."/>
        </authorList>
    </citation>
    <scope>NUCLEOTIDE SEQUENCE</scope>
    <source>
        <strain evidence="1">142535</strain>
    </source>
</reference>
<protein>
    <submittedName>
        <fullName evidence="1">Uncharacterized protein</fullName>
    </submittedName>
</protein>
<name>A0A5U8XK54_SALMU</name>
<proteinExistence type="predicted"/>
<accession>A0A5U8XK54</accession>
<dbReference type="EMBL" id="AAGUDP010000006">
    <property type="protein sequence ID" value="EBS0563298.1"/>
    <property type="molecule type" value="Genomic_DNA"/>
</dbReference>
<comment type="caution">
    <text evidence="1">The sequence shown here is derived from an EMBL/GenBank/DDBJ whole genome shotgun (WGS) entry which is preliminary data.</text>
</comment>
<evidence type="ECO:0000313" key="1">
    <source>
        <dbReference type="EMBL" id="EBS0563298.1"/>
    </source>
</evidence>